<dbReference type="Gene3D" id="3.60.15.10">
    <property type="entry name" value="Ribonuclease Z/Hydroxyacylglutathione hydrolase-like"/>
    <property type="match status" value="1"/>
</dbReference>
<evidence type="ECO:0000259" key="2">
    <source>
        <dbReference type="SMART" id="SM00849"/>
    </source>
</evidence>
<gene>
    <name evidence="3" type="ORF">ACFQ5X_42475</name>
</gene>
<proteinExistence type="predicted"/>
<dbReference type="InterPro" id="IPR001279">
    <property type="entry name" value="Metallo-B-lactamas"/>
</dbReference>
<dbReference type="PANTHER" id="PTHR42951:SF17">
    <property type="entry name" value="METALLO-BETA-LACTAMASE DOMAIN-CONTAINING PROTEIN"/>
    <property type="match status" value="1"/>
</dbReference>
<comment type="caution">
    <text evidence="3">The sequence shown here is derived from an EMBL/GenBank/DDBJ whole genome shotgun (WGS) entry which is preliminary data.</text>
</comment>
<reference evidence="4" key="1">
    <citation type="journal article" date="2019" name="Int. J. Syst. Evol. Microbiol.">
        <title>The Global Catalogue of Microorganisms (GCM) 10K type strain sequencing project: providing services to taxonomists for standard genome sequencing and annotation.</title>
        <authorList>
            <consortium name="The Broad Institute Genomics Platform"/>
            <consortium name="The Broad Institute Genome Sequencing Center for Infectious Disease"/>
            <person name="Wu L."/>
            <person name="Ma J."/>
        </authorList>
    </citation>
    <scope>NUCLEOTIDE SEQUENCE [LARGE SCALE GENOMIC DNA]</scope>
    <source>
        <strain evidence="4">CGMCC 4.7020</strain>
    </source>
</reference>
<protein>
    <submittedName>
        <fullName evidence="3">MBL fold metallo-hydrolase</fullName>
    </submittedName>
</protein>
<dbReference type="InterPro" id="IPR050855">
    <property type="entry name" value="NDM-1-like"/>
</dbReference>
<evidence type="ECO:0000313" key="3">
    <source>
        <dbReference type="EMBL" id="MFD1312437.1"/>
    </source>
</evidence>
<organism evidence="3 4">
    <name type="scientific">Streptomyces kaempferi</name>
    <dbReference type="NCBI Taxonomy" id="333725"/>
    <lineage>
        <taxon>Bacteria</taxon>
        <taxon>Bacillati</taxon>
        <taxon>Actinomycetota</taxon>
        <taxon>Actinomycetes</taxon>
        <taxon>Kitasatosporales</taxon>
        <taxon>Streptomycetaceae</taxon>
        <taxon>Streptomyces</taxon>
    </lineage>
</organism>
<accession>A0ABW3XSJ9</accession>
<evidence type="ECO:0000313" key="4">
    <source>
        <dbReference type="Proteomes" id="UP001597058"/>
    </source>
</evidence>
<sequence length="256" mass="27384">MTRDGLADNGRELAYRLVNAFFRDAAPPEPRPGEQNGVELGLLGGEQAILVDTGGPEDGDRLRDALSAQGLQPRDIALVLLTHGHNDHSGTAASFADAGVPIAVGLGDEQLLRTGRIGVLPISHPAGAVLRPLVLRARAQPVEADILVEDKFDLSPYGVDAHAERFGGHTPGSLVVRVGDDTLVGDLVRGGMLRRQSPKRHFFTEDATGVRRALMTELDRRPQRLLPGHGGPLDADETRRRLDKVAPVPSRLAASE</sequence>
<dbReference type="Proteomes" id="UP001597058">
    <property type="component" value="Unassembled WGS sequence"/>
</dbReference>
<feature type="region of interest" description="Disordered" evidence="1">
    <location>
        <begin position="218"/>
        <end position="256"/>
    </location>
</feature>
<dbReference type="SMART" id="SM00849">
    <property type="entry name" value="Lactamase_B"/>
    <property type="match status" value="1"/>
</dbReference>
<dbReference type="PANTHER" id="PTHR42951">
    <property type="entry name" value="METALLO-BETA-LACTAMASE DOMAIN-CONTAINING"/>
    <property type="match status" value="1"/>
</dbReference>
<evidence type="ECO:0000256" key="1">
    <source>
        <dbReference type="SAM" id="MobiDB-lite"/>
    </source>
</evidence>
<dbReference type="RefSeq" id="WP_381235771.1">
    <property type="nucleotide sequence ID" value="NZ_JBHSKH010000024.1"/>
</dbReference>
<dbReference type="Pfam" id="PF00753">
    <property type="entry name" value="Lactamase_B"/>
    <property type="match status" value="1"/>
</dbReference>
<dbReference type="EMBL" id="JBHTMM010000119">
    <property type="protein sequence ID" value="MFD1312437.1"/>
    <property type="molecule type" value="Genomic_DNA"/>
</dbReference>
<dbReference type="InterPro" id="IPR036866">
    <property type="entry name" value="RibonucZ/Hydroxyglut_hydro"/>
</dbReference>
<name>A0ABW3XSJ9_9ACTN</name>
<dbReference type="SUPFAM" id="SSF56281">
    <property type="entry name" value="Metallo-hydrolase/oxidoreductase"/>
    <property type="match status" value="1"/>
</dbReference>
<keyword evidence="4" id="KW-1185">Reference proteome</keyword>
<feature type="domain" description="Metallo-beta-lactamase" evidence="2">
    <location>
        <begin position="37"/>
        <end position="229"/>
    </location>
</feature>